<dbReference type="Gene3D" id="2.60.120.10">
    <property type="entry name" value="Jelly Rolls"/>
    <property type="match status" value="1"/>
</dbReference>
<dbReference type="SUPFAM" id="SSF46689">
    <property type="entry name" value="Homeodomain-like"/>
    <property type="match status" value="2"/>
</dbReference>
<evidence type="ECO:0000256" key="3">
    <source>
        <dbReference type="ARBA" id="ARBA00023163"/>
    </source>
</evidence>
<accession>A0ABW1ISX1</accession>
<name>A0ABW1ISX1_9BACL</name>
<evidence type="ECO:0000313" key="6">
    <source>
        <dbReference type="Proteomes" id="UP001596250"/>
    </source>
</evidence>
<sequence length="294" mass="34420">MTFTPIFEDALTHRLYGKSRIPIFILEKHMTRNYPLHHHNFAELSLVVDGTGTEILNGRPHRFKRGTVSFLLPHHMHEIQLEQSPVHKFNCMFDLQLLFTNPLDRSLAHSLLKTGINLPHHYDLNEEQTRYMEQIFQSMSLEFDHERFAKDTILLSRLIEALVYVVRTVHPVQTDYSPAVKFRDPVQELLYYVHLHFQDEITLSHLSDRFNRNPAYISRMFKQHVGQGFTEYLHALRIERAAGLLATSTMSIVNIAFEVGFDHSQTFSRVFKKLKGVSPKLYRAEIHKSAERRA</sequence>
<dbReference type="PROSITE" id="PS01124">
    <property type="entry name" value="HTH_ARAC_FAMILY_2"/>
    <property type="match status" value="1"/>
</dbReference>
<protein>
    <submittedName>
        <fullName evidence="5">AraC family transcriptional regulator</fullName>
    </submittedName>
</protein>
<dbReference type="InterPro" id="IPR014710">
    <property type="entry name" value="RmlC-like_jellyroll"/>
</dbReference>
<keyword evidence="3" id="KW-0804">Transcription</keyword>
<organism evidence="5 6">
    <name type="scientific">Marinicrinis lubricantis</name>
    <dbReference type="NCBI Taxonomy" id="2086470"/>
    <lineage>
        <taxon>Bacteria</taxon>
        <taxon>Bacillati</taxon>
        <taxon>Bacillota</taxon>
        <taxon>Bacilli</taxon>
        <taxon>Bacillales</taxon>
        <taxon>Paenibacillaceae</taxon>
    </lineage>
</organism>
<evidence type="ECO:0000313" key="5">
    <source>
        <dbReference type="EMBL" id="MFC5988162.1"/>
    </source>
</evidence>
<dbReference type="InterPro" id="IPR018060">
    <property type="entry name" value="HTH_AraC"/>
</dbReference>
<gene>
    <name evidence="5" type="ORF">ACFPXP_17310</name>
</gene>
<dbReference type="PANTHER" id="PTHR43280">
    <property type="entry name" value="ARAC-FAMILY TRANSCRIPTIONAL REGULATOR"/>
    <property type="match status" value="1"/>
</dbReference>
<evidence type="ECO:0000256" key="2">
    <source>
        <dbReference type="ARBA" id="ARBA00023125"/>
    </source>
</evidence>
<comment type="caution">
    <text evidence="5">The sequence shown here is derived from an EMBL/GenBank/DDBJ whole genome shotgun (WGS) entry which is preliminary data.</text>
</comment>
<evidence type="ECO:0000259" key="4">
    <source>
        <dbReference type="PROSITE" id="PS01124"/>
    </source>
</evidence>
<dbReference type="InterPro" id="IPR009057">
    <property type="entry name" value="Homeodomain-like_sf"/>
</dbReference>
<keyword evidence="1" id="KW-0805">Transcription regulation</keyword>
<dbReference type="Gene3D" id="1.10.10.60">
    <property type="entry name" value="Homeodomain-like"/>
    <property type="match status" value="2"/>
</dbReference>
<dbReference type="InterPro" id="IPR003313">
    <property type="entry name" value="AraC-bd"/>
</dbReference>
<keyword evidence="2" id="KW-0238">DNA-binding</keyword>
<keyword evidence="6" id="KW-1185">Reference proteome</keyword>
<dbReference type="InterPro" id="IPR018062">
    <property type="entry name" value="HTH_AraC-typ_CS"/>
</dbReference>
<dbReference type="Proteomes" id="UP001596250">
    <property type="component" value="Unassembled WGS sequence"/>
</dbReference>
<evidence type="ECO:0000256" key="1">
    <source>
        <dbReference type="ARBA" id="ARBA00023015"/>
    </source>
</evidence>
<dbReference type="InterPro" id="IPR037923">
    <property type="entry name" value="HTH-like"/>
</dbReference>
<proteinExistence type="predicted"/>
<feature type="domain" description="HTH araC/xylS-type" evidence="4">
    <location>
        <begin position="187"/>
        <end position="285"/>
    </location>
</feature>
<dbReference type="PANTHER" id="PTHR43280:SF28">
    <property type="entry name" value="HTH-TYPE TRANSCRIPTIONAL ACTIVATOR RHAS"/>
    <property type="match status" value="1"/>
</dbReference>
<dbReference type="RefSeq" id="WP_379895608.1">
    <property type="nucleotide sequence ID" value="NZ_CBCSCT010000020.1"/>
</dbReference>
<dbReference type="SMART" id="SM00342">
    <property type="entry name" value="HTH_ARAC"/>
    <property type="match status" value="1"/>
</dbReference>
<dbReference type="SUPFAM" id="SSF51215">
    <property type="entry name" value="Regulatory protein AraC"/>
    <property type="match status" value="1"/>
</dbReference>
<dbReference type="Pfam" id="PF02311">
    <property type="entry name" value="AraC_binding"/>
    <property type="match status" value="1"/>
</dbReference>
<dbReference type="PROSITE" id="PS00041">
    <property type="entry name" value="HTH_ARAC_FAMILY_1"/>
    <property type="match status" value="1"/>
</dbReference>
<dbReference type="InterPro" id="IPR020449">
    <property type="entry name" value="Tscrpt_reg_AraC-type_HTH"/>
</dbReference>
<dbReference type="Pfam" id="PF12833">
    <property type="entry name" value="HTH_18"/>
    <property type="match status" value="1"/>
</dbReference>
<reference evidence="6" key="1">
    <citation type="journal article" date="2019" name="Int. J. Syst. Evol. Microbiol.">
        <title>The Global Catalogue of Microorganisms (GCM) 10K type strain sequencing project: providing services to taxonomists for standard genome sequencing and annotation.</title>
        <authorList>
            <consortium name="The Broad Institute Genomics Platform"/>
            <consortium name="The Broad Institute Genome Sequencing Center for Infectious Disease"/>
            <person name="Wu L."/>
            <person name="Ma J."/>
        </authorList>
    </citation>
    <scope>NUCLEOTIDE SEQUENCE [LARGE SCALE GENOMIC DNA]</scope>
    <source>
        <strain evidence="6">CCM 8749</strain>
    </source>
</reference>
<dbReference type="EMBL" id="JBHSQV010000177">
    <property type="protein sequence ID" value="MFC5988162.1"/>
    <property type="molecule type" value="Genomic_DNA"/>
</dbReference>
<dbReference type="PRINTS" id="PR00032">
    <property type="entry name" value="HTHARAC"/>
</dbReference>